<dbReference type="OrthoDB" id="2410791at2"/>
<sequence>MRSIINNNNYIALICEGECEKYIIDKLLDENRLFFTRSRLIDEKVLGGEFRNATKFTQKYLTLKYENKITIILVVDKQHELKLKKMFSHNVEQQLCVVTRPEIEMLMIMAMDKYKEYQKVKSTQKPSLFMKNLTGKKVKNIKFVENFYIQYDLVDAIKKYHGIRPDKSQYSIYNLLK</sequence>
<dbReference type="AlphaFoldDB" id="A0A2K3YNE7"/>
<accession>A0A2K3YNE7</accession>
<gene>
    <name evidence="1" type="ORF">CD122_07325</name>
</gene>
<evidence type="ECO:0000313" key="1">
    <source>
        <dbReference type="EMBL" id="PNZ27116.1"/>
    </source>
</evidence>
<proteinExistence type="predicted"/>
<protein>
    <recommendedName>
        <fullName evidence="3">DUF4276 domain-containing protein</fullName>
    </recommendedName>
</protein>
<dbReference type="EMBL" id="PPRF01000043">
    <property type="protein sequence ID" value="PNZ27116.1"/>
    <property type="molecule type" value="Genomic_DNA"/>
</dbReference>
<organism evidence="1 2">
    <name type="scientific">Staphylococcus rostri</name>
    <dbReference type="NCBI Taxonomy" id="522262"/>
    <lineage>
        <taxon>Bacteria</taxon>
        <taxon>Bacillati</taxon>
        <taxon>Bacillota</taxon>
        <taxon>Bacilli</taxon>
        <taxon>Bacillales</taxon>
        <taxon>Staphylococcaceae</taxon>
        <taxon>Staphylococcus</taxon>
    </lineage>
</organism>
<dbReference type="RefSeq" id="WP_103358345.1">
    <property type="nucleotide sequence ID" value="NZ_CP113107.1"/>
</dbReference>
<reference evidence="1 2" key="1">
    <citation type="submission" date="2017-08" db="EMBL/GenBank/DDBJ databases">
        <title>Draft genome sequences of 64 type strains of genus Staph aureus.</title>
        <authorList>
            <person name="Cole K."/>
            <person name="Golubchik T."/>
            <person name="Russell J."/>
            <person name="Foster D."/>
            <person name="Llewelyn M."/>
            <person name="Wilson D."/>
            <person name="Crook D."/>
            <person name="Paul J."/>
        </authorList>
    </citation>
    <scope>NUCLEOTIDE SEQUENCE [LARGE SCALE GENOMIC DNA]</scope>
    <source>
        <strain evidence="1 2">DSM 21968</strain>
    </source>
</reference>
<comment type="caution">
    <text evidence="1">The sequence shown here is derived from an EMBL/GenBank/DDBJ whole genome shotgun (WGS) entry which is preliminary data.</text>
</comment>
<evidence type="ECO:0008006" key="3">
    <source>
        <dbReference type="Google" id="ProtNLM"/>
    </source>
</evidence>
<name>A0A2K3YNE7_9STAP</name>
<evidence type="ECO:0000313" key="2">
    <source>
        <dbReference type="Proteomes" id="UP000242752"/>
    </source>
</evidence>
<dbReference type="Proteomes" id="UP000242752">
    <property type="component" value="Unassembled WGS sequence"/>
</dbReference>
<keyword evidence="2" id="KW-1185">Reference proteome</keyword>